<keyword evidence="2" id="KW-1185">Reference proteome</keyword>
<accession>A0A075MXS3</accession>
<dbReference type="HOGENOM" id="CLU_1656807_0_0_2"/>
<sequence length="159" mass="17935">MVGQVDVLWFESMGVFSEPIFNFSFVRLTLRQVGTLFGGLLFAYALSTGLDQSVSGAAIACLALLVTFYRPRVMPLEQYFVAATRFLAAKNQRVTEKQRVALLMANNVAEVSEPESESNRARYLEKEPLDKGTSGFFEKSRIERRFLSSSFPFGRKKKI</sequence>
<dbReference type="GeneID" id="41599025"/>
<dbReference type="EMBL" id="CP007174">
    <property type="protein sequence ID" value="AIF85407.1"/>
    <property type="molecule type" value="Genomic_DNA"/>
</dbReference>
<organism evidence="1 2">
    <name type="scientific">Candidatus Nitrososphaera evergladensis SR1</name>
    <dbReference type="NCBI Taxonomy" id="1459636"/>
    <lineage>
        <taxon>Archaea</taxon>
        <taxon>Nitrososphaerota</taxon>
        <taxon>Nitrososphaeria</taxon>
        <taxon>Nitrososphaerales</taxon>
        <taxon>Nitrososphaeraceae</taxon>
        <taxon>Nitrososphaera</taxon>
    </lineage>
</organism>
<name>A0A075MXS3_9ARCH</name>
<proteinExistence type="predicted"/>
<dbReference type="RefSeq" id="WP_148701820.1">
    <property type="nucleotide sequence ID" value="NZ_CP007174.1"/>
</dbReference>
<dbReference type="STRING" id="1459636.NTE_03379"/>
<evidence type="ECO:0008006" key="3">
    <source>
        <dbReference type="Google" id="ProtNLM"/>
    </source>
</evidence>
<protein>
    <recommendedName>
        <fullName evidence="3">PrgI family protein</fullName>
    </recommendedName>
</protein>
<dbReference type="Proteomes" id="UP000028194">
    <property type="component" value="Chromosome"/>
</dbReference>
<dbReference type="KEGG" id="nev:NTE_03379"/>
<reference evidence="1 2" key="1">
    <citation type="journal article" date="2014" name="PLoS ONE">
        <title>Genome Sequence of Candidatus Nitrososphaera evergladensis from Group I.1b Enriched from Everglades Soil Reveals Novel Genomic Features of the Ammonia-Oxidizing Archaea.</title>
        <authorList>
            <person name="Zhalnina K.V."/>
            <person name="Dias R."/>
            <person name="Leonard M.T."/>
            <person name="Dorr de Quadros P."/>
            <person name="Camargo F.A."/>
            <person name="Drew J.C."/>
            <person name="Farmerie W.G."/>
            <person name="Daroub S.H."/>
            <person name="Triplett E.W."/>
        </authorList>
    </citation>
    <scope>NUCLEOTIDE SEQUENCE [LARGE SCALE GENOMIC DNA]</scope>
    <source>
        <strain evidence="1 2">SR1</strain>
    </source>
</reference>
<gene>
    <name evidence="1" type="ORF">NTE_03379</name>
</gene>
<evidence type="ECO:0000313" key="1">
    <source>
        <dbReference type="EMBL" id="AIF85407.1"/>
    </source>
</evidence>
<dbReference type="AlphaFoldDB" id="A0A075MXS3"/>
<evidence type="ECO:0000313" key="2">
    <source>
        <dbReference type="Proteomes" id="UP000028194"/>
    </source>
</evidence>